<feature type="compositionally biased region" description="Polar residues" evidence="6">
    <location>
        <begin position="939"/>
        <end position="949"/>
    </location>
</feature>
<dbReference type="EMBL" id="HG810770">
    <property type="protein sequence ID" value="CDO64101.1"/>
    <property type="molecule type" value="Genomic_DNA"/>
</dbReference>
<dbReference type="PIRSF" id="PIRSF037097">
    <property type="entry name" value="AP4_complex_epsilon"/>
    <property type="match status" value="1"/>
</dbReference>
<keyword evidence="3" id="KW-0653">Protein transport</keyword>
<evidence type="ECO:0000256" key="2">
    <source>
        <dbReference type="ARBA" id="ARBA00022448"/>
    </source>
</evidence>
<evidence type="ECO:0000256" key="1">
    <source>
        <dbReference type="ARBA" id="ARBA00004308"/>
    </source>
</evidence>
<feature type="domain" description="Clathrin/coatomer adaptor adaptin-like N-terminal" evidence="7">
    <location>
        <begin position="49"/>
        <end position="453"/>
    </location>
</feature>
<feature type="compositionally biased region" description="Low complexity" evidence="6">
    <location>
        <begin position="553"/>
        <end position="589"/>
    </location>
</feature>
<feature type="compositionally biased region" description="Low complexity" evidence="6">
    <location>
        <begin position="928"/>
        <end position="938"/>
    </location>
</feature>
<feature type="compositionally biased region" description="Basic residues" evidence="6">
    <location>
        <begin position="954"/>
        <end position="963"/>
    </location>
</feature>
<evidence type="ECO:0000313" key="8">
    <source>
        <dbReference type="EMBL" id="CDO64101.1"/>
    </source>
</evidence>
<organism evidence="8 9">
    <name type="scientific">Plasmodium reichenowi</name>
    <dbReference type="NCBI Taxonomy" id="5854"/>
    <lineage>
        <taxon>Eukaryota</taxon>
        <taxon>Sar</taxon>
        <taxon>Alveolata</taxon>
        <taxon>Apicomplexa</taxon>
        <taxon>Aconoidasida</taxon>
        <taxon>Haemosporida</taxon>
        <taxon>Plasmodiidae</taxon>
        <taxon>Plasmodium</taxon>
        <taxon>Plasmodium (Laverania)</taxon>
    </lineage>
</organism>
<dbReference type="GO" id="GO:0016192">
    <property type="term" value="P:vesicle-mediated transport"/>
    <property type="evidence" value="ECO:0007669"/>
    <property type="project" value="InterPro"/>
</dbReference>
<dbReference type="PhylomeDB" id="A0A060RRW5"/>
<feature type="region of interest" description="Disordered" evidence="6">
    <location>
        <begin position="526"/>
        <end position="609"/>
    </location>
</feature>
<dbReference type="InterPro" id="IPR016024">
    <property type="entry name" value="ARM-type_fold"/>
</dbReference>
<dbReference type="Gene3D" id="1.25.10.10">
    <property type="entry name" value="Leucine-rich Repeat Variant"/>
    <property type="match status" value="2"/>
</dbReference>
<evidence type="ECO:0000256" key="5">
    <source>
        <dbReference type="SAM" id="Coils"/>
    </source>
</evidence>
<evidence type="ECO:0000256" key="4">
    <source>
        <dbReference type="ARBA" id="ARBA00023136"/>
    </source>
</evidence>
<comment type="subcellular location">
    <subcellularLocation>
        <location evidence="1">Endomembrane system</location>
    </subcellularLocation>
</comment>
<dbReference type="GO" id="GO:0012505">
    <property type="term" value="C:endomembrane system"/>
    <property type="evidence" value="ECO:0007669"/>
    <property type="project" value="UniProtKB-SubCell"/>
</dbReference>
<evidence type="ECO:0000256" key="3">
    <source>
        <dbReference type="ARBA" id="ARBA00022927"/>
    </source>
</evidence>
<feature type="compositionally biased region" description="Acidic residues" evidence="6">
    <location>
        <begin position="1009"/>
        <end position="1069"/>
    </location>
</feature>
<feature type="compositionally biased region" description="Basic residues" evidence="6">
    <location>
        <begin position="904"/>
        <end position="924"/>
    </location>
</feature>
<evidence type="ECO:0000313" key="9">
    <source>
        <dbReference type="Proteomes" id="UP000027581"/>
    </source>
</evidence>
<dbReference type="PANTHER" id="PTHR22780">
    <property type="entry name" value="ADAPTIN, ALPHA/GAMMA/EPSILON"/>
    <property type="match status" value="1"/>
</dbReference>
<feature type="region of interest" description="Disordered" evidence="6">
    <location>
        <begin position="894"/>
        <end position="1095"/>
    </location>
</feature>
<name>A0A060RRW5_PLARE</name>
<feature type="coiled-coil region" evidence="5">
    <location>
        <begin position="498"/>
        <end position="525"/>
    </location>
</feature>
<dbReference type="SUPFAM" id="SSF48371">
    <property type="entry name" value="ARM repeat"/>
    <property type="match status" value="1"/>
</dbReference>
<keyword evidence="2" id="KW-0813">Transport</keyword>
<evidence type="ECO:0000259" key="7">
    <source>
        <dbReference type="Pfam" id="PF01602"/>
    </source>
</evidence>
<gene>
    <name evidence="8" type="ORF">PRCDC_0902200</name>
</gene>
<keyword evidence="9" id="KW-1185">Reference proteome</keyword>
<dbReference type="VEuPathDB" id="PlasmoDB:PRG01_0911500"/>
<feature type="compositionally biased region" description="Acidic residues" evidence="6">
    <location>
        <begin position="542"/>
        <end position="552"/>
    </location>
</feature>
<dbReference type="InterPro" id="IPR017109">
    <property type="entry name" value="AP4_complex_esu"/>
</dbReference>
<reference evidence="8" key="2">
    <citation type="submission" date="2014-05" db="EMBL/GenBank/DDBJ databases">
        <title>The genome sequences of chimpanzee malaria parasites reveal the path to human adaptation.</title>
        <authorList>
            <person name="Otto T.D."/>
            <person name="Rayner J.C."/>
            <person name="Boehme U."/>
            <person name="Pain A."/>
            <person name="Spottiswoode N."/>
            <person name="Sanders M."/>
            <person name="Quail M."/>
            <person name="Ollomo B."/>
            <person name="Renaud F."/>
            <person name="Thomas A.W."/>
            <person name="Prugnolle F."/>
            <person name="Conway D.J."/>
            <person name="Newbold C."/>
            <person name="Berriman M."/>
        </authorList>
    </citation>
    <scope>NUCLEOTIDE SEQUENCE [LARGE SCALE GENOMIC DNA]</scope>
    <source>
        <strain evidence="8">CDC</strain>
    </source>
</reference>
<feature type="compositionally biased region" description="Low complexity" evidence="6">
    <location>
        <begin position="532"/>
        <end position="541"/>
    </location>
</feature>
<feature type="compositionally biased region" description="Basic and acidic residues" evidence="6">
    <location>
        <begin position="590"/>
        <end position="606"/>
    </location>
</feature>
<dbReference type="Proteomes" id="UP000027581">
    <property type="component" value="Unassembled WGS sequence"/>
</dbReference>
<keyword evidence="4" id="KW-0472">Membrane</keyword>
<dbReference type="InterPro" id="IPR011989">
    <property type="entry name" value="ARM-like"/>
</dbReference>
<sequence>MLGLGGSCLSKEFFDLAKSIGEARSKQEEDRIICNEIILLKSRFSDPNTSVKQIKEYLIRAIYIEMLGHDASFAHIHAVKLAHEKNILCKRTGYLSCNLFLHKDHELMLLLINTIQKDLKSDNYLEIWAALSCVCKLLNNEMIPAIFPVIQDLLNHKNELIRKKVCMLLHKMYIIEPSLIKDIDIYLKRLLCDVDPSVMGASLNLIHSIAKNDMIYSIKLVPYLVSILKQICENKLPKDYDYHRIPAPWIQIKILSIFRILGYSNKKLSEQMYEVLQKTMQRADFGINVGYAIIYECVKTIATIYPSHHLLELASLSISRFISSDNHNLKYVGVTGLALIVKINPLYATEHQLAVVDCLEDKDETLKIKTLDLLYEMTNPLNVQVIVEKLIFHMKNSVDIHFKHDLACKIIELIERYTPDDIWFLNKINTLFLSVGELLDESYSYSLIKLLKDSSICAESDSGDDEINTSKYKSASNDNINMECLNLPNKEHIKTYMKEQKEGTMEELKINIENNEKLNQGHINNQKNYEMNNNDNNNNNDNDNDNDNDDDVNISNDNNGDVNISSDNNNNNNNNINHSNNNNMSSNKTSNDDIRHEQKKNKKDDVNNSDMEIDLQKKTKNKMNDDIYNLRKYAVNTYIRLLESNENIPFILMQIICWVLGEYSHLCDIENYTTEDIIDLLCECLEKNFSNPDRVKSCLITAIFKLCSRNNIRDHVVAKKIIDKYKNSKITDLQQRCYEYDLILNNPILMNNVFSLRNTKKKIVIDETLSFLNPYIEEHLRSGGKSYISKDLRKNEQHDESIKSANPVLNFTPYELPLNNKLSSDNYNISSNNIPIYGKNYNYQEDAVVPMSATDEQASIMKDKGKIYKLNVMGPKKWKKEIYNIDQGQNDDTDAIEKRDLEKKKKKKKSGRKNNKNKKNKKNEKNKNNNSNNNNNNNHIDGNQNNSEVINKDKVKKKKKKKSVQREEDADFNKVIKNDINQTEEDIKLDNIVNTQKDRDMNSFCSNYYDEEDDEDEYDDDDEEDEDEYDDDYEDYEEYEDDEEENEEYVDESDDDDEDENDDDDDYHEEEQYNRDNVFINEENENEKRTDNVNVDDYNEQNYERFDNNKDIHYSKEFNRFPSDNYHNKVNNKTNVYNWKIKGNINTVANNKKELTEKEKMAAALFNGLISNNSQLKDPIKSSYVSTISLKKNMSILSNKNYFTSKKYDNNNDMGGIRKKSLHNEQVENRDVTKMKINEKGNNNNNNEGGTNKLVDINVDNSDHLKEIKKNKKNKGDQFDMIDLNELPKKIDPTKSSDINIEEEKKLWDKITTKKKAVFINSTNLNILQTLKKIENNINTNVIEVSKMDSLISCFYNNTKVLIKIKIEDNKLVFLVKSNENSIIDNVFDVLKNLFHI</sequence>
<protein>
    <submittedName>
        <fullName evidence="8">AP-4 complex subunit epsilon, putative</fullName>
    </submittedName>
</protein>
<proteinExistence type="predicted"/>
<dbReference type="InterPro" id="IPR002553">
    <property type="entry name" value="Clathrin/coatomer_adapt-like_N"/>
</dbReference>
<accession>A0A060RRW5</accession>
<dbReference type="Pfam" id="PF01602">
    <property type="entry name" value="Adaptin_N"/>
    <property type="match status" value="1"/>
</dbReference>
<keyword evidence="5" id="KW-0175">Coiled coil</keyword>
<dbReference type="GO" id="GO:0030124">
    <property type="term" value="C:AP-4 adaptor complex"/>
    <property type="evidence" value="ECO:0007669"/>
    <property type="project" value="InterPro"/>
</dbReference>
<dbReference type="VEuPathDB" id="PlasmoDB:PRCDC_0902200"/>
<dbReference type="InterPro" id="IPR050840">
    <property type="entry name" value="Adaptor_Complx_Large_Subunit"/>
</dbReference>
<evidence type="ECO:0000256" key="6">
    <source>
        <dbReference type="SAM" id="MobiDB-lite"/>
    </source>
</evidence>
<reference evidence="8" key="1">
    <citation type="submission" date="2014-01" db="EMBL/GenBank/DDBJ databases">
        <authorList>
            <person name="Aslett M."/>
        </authorList>
    </citation>
    <scope>NUCLEOTIDE SEQUENCE</scope>
    <source>
        <strain evidence="8">CDC</strain>
    </source>
</reference>
<dbReference type="GO" id="GO:0006886">
    <property type="term" value="P:intracellular protein transport"/>
    <property type="evidence" value="ECO:0007669"/>
    <property type="project" value="InterPro"/>
</dbReference>
<feature type="compositionally biased region" description="Basic and acidic residues" evidence="6">
    <location>
        <begin position="964"/>
        <end position="977"/>
    </location>
</feature>